<dbReference type="EMBL" id="QZCH01000074">
    <property type="protein sequence ID" value="RJG36588.1"/>
    <property type="molecule type" value="Genomic_DNA"/>
</dbReference>
<evidence type="ECO:0000313" key="1">
    <source>
        <dbReference type="EMBL" id="RJG36588.1"/>
    </source>
</evidence>
<dbReference type="AlphaFoldDB" id="A0A418Y979"/>
<organism evidence="1 2">
    <name type="scientific">Motilimonas pumila</name>
    <dbReference type="NCBI Taxonomy" id="2303987"/>
    <lineage>
        <taxon>Bacteria</taxon>
        <taxon>Pseudomonadati</taxon>
        <taxon>Pseudomonadota</taxon>
        <taxon>Gammaproteobacteria</taxon>
        <taxon>Alteromonadales</taxon>
        <taxon>Alteromonadales genera incertae sedis</taxon>
        <taxon>Motilimonas</taxon>
    </lineage>
</organism>
<gene>
    <name evidence="1" type="ORF">D1Z90_20325</name>
</gene>
<keyword evidence="2" id="KW-1185">Reference proteome</keyword>
<reference evidence="1 2" key="2">
    <citation type="submission" date="2019-01" db="EMBL/GenBank/DDBJ databases">
        <title>Motilimonas pumilus sp. nov., isolated from the gut of sea cucumber (Apostichopus japonicus).</title>
        <authorList>
            <person name="Wang F.-Q."/>
            <person name="Ren L.-H."/>
            <person name="Lin Y.-W."/>
            <person name="Sun G.-H."/>
            <person name="Du Z.-J."/>
            <person name="Zhao J.-X."/>
            <person name="Liu X.-J."/>
            <person name="Liu L.-J."/>
        </authorList>
    </citation>
    <scope>NUCLEOTIDE SEQUENCE [LARGE SCALE GENOMIC DNA]</scope>
    <source>
        <strain evidence="1 2">PLHSC7-2</strain>
    </source>
</reference>
<proteinExistence type="predicted"/>
<name>A0A418Y979_9GAMM</name>
<reference evidence="1 2" key="1">
    <citation type="submission" date="2018-09" db="EMBL/GenBank/DDBJ databases">
        <authorList>
            <person name="Wang F."/>
        </authorList>
    </citation>
    <scope>NUCLEOTIDE SEQUENCE [LARGE SCALE GENOMIC DNA]</scope>
    <source>
        <strain evidence="1 2">PLHSC7-2</strain>
    </source>
</reference>
<dbReference type="Proteomes" id="UP000283255">
    <property type="component" value="Unassembled WGS sequence"/>
</dbReference>
<evidence type="ECO:0000313" key="2">
    <source>
        <dbReference type="Proteomes" id="UP000283255"/>
    </source>
</evidence>
<comment type="caution">
    <text evidence="1">The sequence shown here is derived from an EMBL/GenBank/DDBJ whole genome shotgun (WGS) entry which is preliminary data.</text>
</comment>
<protein>
    <submittedName>
        <fullName evidence="1">Uncharacterized protein</fullName>
    </submittedName>
</protein>
<accession>A0A418Y979</accession>
<sequence length="197" mass="22329">MSCSEFGARDLDTRPANDMRDCLDYFIQQCPHCGYSHHDLSQAIDESKSVIQRPEYQSLLVAPHVPETARSYMASSFLYEQQRQFAKATWDMISAAWICDDEKKDDIASFCRVQAISLLNNANAYQQSIAEQPSLAQLIKIDLLRRANLFDLGLTELAQLSDKKMEPLLKQTAAFQLDRCLAHDNAAYNFADVTSTH</sequence>